<proteinExistence type="predicted"/>
<organism evidence="1 2">
    <name type="scientific">Citricoccus parietis</name>
    <dbReference type="NCBI Taxonomy" id="592307"/>
    <lineage>
        <taxon>Bacteria</taxon>
        <taxon>Bacillati</taxon>
        <taxon>Actinomycetota</taxon>
        <taxon>Actinomycetes</taxon>
        <taxon>Micrococcales</taxon>
        <taxon>Micrococcaceae</taxon>
        <taxon>Citricoccus</taxon>
    </lineage>
</organism>
<gene>
    <name evidence="1" type="ORF">ACFFX0_23395</name>
</gene>
<protein>
    <submittedName>
        <fullName evidence="1">Uncharacterized protein</fullName>
    </submittedName>
</protein>
<reference evidence="1 2" key="1">
    <citation type="submission" date="2024-09" db="EMBL/GenBank/DDBJ databases">
        <authorList>
            <person name="Sun Q."/>
            <person name="Mori K."/>
        </authorList>
    </citation>
    <scope>NUCLEOTIDE SEQUENCE [LARGE SCALE GENOMIC DNA]</scope>
    <source>
        <strain evidence="1 2">CCM 7609</strain>
    </source>
</reference>
<name>A0ABV5G4W2_9MICC</name>
<comment type="caution">
    <text evidence="1">The sequence shown here is derived from an EMBL/GenBank/DDBJ whole genome shotgun (WGS) entry which is preliminary data.</text>
</comment>
<accession>A0ABV5G4W2</accession>
<evidence type="ECO:0000313" key="1">
    <source>
        <dbReference type="EMBL" id="MFB9073976.1"/>
    </source>
</evidence>
<keyword evidence="2" id="KW-1185">Reference proteome</keyword>
<dbReference type="Proteomes" id="UP001589575">
    <property type="component" value="Unassembled WGS sequence"/>
</dbReference>
<sequence length="55" mass="6322">MVLVTVAHPASRNFRIGGNRGYACFDHGLQEPFIGRGGPVRARRLERGHWSWWMD</sequence>
<dbReference type="EMBL" id="JBHMFI010000001">
    <property type="protein sequence ID" value="MFB9073976.1"/>
    <property type="molecule type" value="Genomic_DNA"/>
</dbReference>
<evidence type="ECO:0000313" key="2">
    <source>
        <dbReference type="Proteomes" id="UP001589575"/>
    </source>
</evidence>